<protein>
    <submittedName>
        <fullName evidence="2">Uncharacterized protein</fullName>
    </submittedName>
</protein>
<feature type="compositionally biased region" description="Basic residues" evidence="1">
    <location>
        <begin position="241"/>
        <end position="253"/>
    </location>
</feature>
<proteinExistence type="predicted"/>
<sequence length="253" mass="29484">MPEGTAVASSLKTKYDFPVPGSRKAPKFKGHYSQLDDFFEQFETLATSCNLTDEDKFKFLPKYVSSNIRETIEGMKEFKEKKDWNGLVSIFKELYNYDKVAKKFREKDLSQFVKEYKEKSMKNLEKFNKYQRKFTRIAGWLLSKKKITEEESRKYFWKGLPKSTRSKLESRMLQVDQNLDRSTPYSMEKIIAAAKHVFDTSKFYDDDSSESDSDSDSSDGSDSESGSEDEDEDEDEEDKKISRKAKASKKNSK</sequence>
<evidence type="ECO:0000256" key="1">
    <source>
        <dbReference type="SAM" id="MobiDB-lite"/>
    </source>
</evidence>
<dbReference type="AlphaFoldDB" id="A0A0C9TB21"/>
<dbReference type="Proteomes" id="UP000054279">
    <property type="component" value="Unassembled WGS sequence"/>
</dbReference>
<feature type="non-terminal residue" evidence="2">
    <location>
        <position position="253"/>
    </location>
</feature>
<feature type="compositionally biased region" description="Acidic residues" evidence="1">
    <location>
        <begin position="206"/>
        <end position="237"/>
    </location>
</feature>
<dbReference type="HOGENOM" id="CLU_003921_6_0_1"/>
<reference evidence="2 3" key="1">
    <citation type="submission" date="2014-06" db="EMBL/GenBank/DDBJ databases">
        <title>Evolutionary Origins and Diversification of the Mycorrhizal Mutualists.</title>
        <authorList>
            <consortium name="DOE Joint Genome Institute"/>
            <consortium name="Mycorrhizal Genomics Consortium"/>
            <person name="Kohler A."/>
            <person name="Kuo A."/>
            <person name="Nagy L.G."/>
            <person name="Floudas D."/>
            <person name="Copeland A."/>
            <person name="Barry K.W."/>
            <person name="Cichocki N."/>
            <person name="Veneault-Fourrey C."/>
            <person name="LaButti K."/>
            <person name="Lindquist E.A."/>
            <person name="Lipzen A."/>
            <person name="Lundell T."/>
            <person name="Morin E."/>
            <person name="Murat C."/>
            <person name="Riley R."/>
            <person name="Ohm R."/>
            <person name="Sun H."/>
            <person name="Tunlid A."/>
            <person name="Henrissat B."/>
            <person name="Grigoriev I.V."/>
            <person name="Hibbett D.S."/>
            <person name="Martin F."/>
        </authorList>
    </citation>
    <scope>NUCLEOTIDE SEQUENCE [LARGE SCALE GENOMIC DNA]</scope>
    <source>
        <strain evidence="2 3">SS14</strain>
    </source>
</reference>
<name>A0A0C9TB21_SPHS4</name>
<keyword evidence="3" id="KW-1185">Reference proteome</keyword>
<evidence type="ECO:0000313" key="2">
    <source>
        <dbReference type="EMBL" id="KIJ26308.1"/>
    </source>
</evidence>
<dbReference type="OrthoDB" id="3268646at2759"/>
<evidence type="ECO:0000313" key="3">
    <source>
        <dbReference type="Proteomes" id="UP000054279"/>
    </source>
</evidence>
<organism evidence="2 3">
    <name type="scientific">Sphaerobolus stellatus (strain SS14)</name>
    <dbReference type="NCBI Taxonomy" id="990650"/>
    <lineage>
        <taxon>Eukaryota</taxon>
        <taxon>Fungi</taxon>
        <taxon>Dikarya</taxon>
        <taxon>Basidiomycota</taxon>
        <taxon>Agaricomycotina</taxon>
        <taxon>Agaricomycetes</taxon>
        <taxon>Phallomycetidae</taxon>
        <taxon>Geastrales</taxon>
        <taxon>Sphaerobolaceae</taxon>
        <taxon>Sphaerobolus</taxon>
    </lineage>
</organism>
<gene>
    <name evidence="2" type="ORF">M422DRAFT_192430</name>
</gene>
<feature type="region of interest" description="Disordered" evidence="1">
    <location>
        <begin position="204"/>
        <end position="253"/>
    </location>
</feature>
<accession>A0A0C9TB21</accession>
<dbReference type="EMBL" id="KN837375">
    <property type="protein sequence ID" value="KIJ26308.1"/>
    <property type="molecule type" value="Genomic_DNA"/>
</dbReference>